<evidence type="ECO:0000256" key="2">
    <source>
        <dbReference type="ARBA" id="ARBA00022448"/>
    </source>
</evidence>
<dbReference type="RefSeq" id="WP_096462232.1">
    <property type="nucleotide sequence ID" value="NZ_AP014936.1"/>
</dbReference>
<dbReference type="Pfam" id="PF07690">
    <property type="entry name" value="MFS_1"/>
    <property type="match status" value="1"/>
</dbReference>
<evidence type="ECO:0000259" key="8">
    <source>
        <dbReference type="PROSITE" id="PS50850"/>
    </source>
</evidence>
<keyword evidence="4 7" id="KW-0812">Transmembrane</keyword>
<feature type="transmembrane region" description="Helical" evidence="7">
    <location>
        <begin position="307"/>
        <end position="330"/>
    </location>
</feature>
<feature type="domain" description="Major facilitator superfamily (MFS) profile" evidence="8">
    <location>
        <begin position="13"/>
        <end position="396"/>
    </location>
</feature>
<keyword evidence="6 7" id="KW-0472">Membrane</keyword>
<dbReference type="Gene3D" id="3.30.70.100">
    <property type="match status" value="1"/>
</dbReference>
<dbReference type="PANTHER" id="PTHR23517:SF2">
    <property type="entry name" value="MULTIDRUG RESISTANCE PROTEIN MDTH"/>
    <property type="match status" value="1"/>
</dbReference>
<keyword evidence="2" id="KW-0813">Transport</keyword>
<feature type="transmembrane region" description="Helical" evidence="7">
    <location>
        <begin position="215"/>
        <end position="241"/>
    </location>
</feature>
<dbReference type="GO" id="GO:0022857">
    <property type="term" value="F:transmembrane transporter activity"/>
    <property type="evidence" value="ECO:0007669"/>
    <property type="project" value="InterPro"/>
</dbReference>
<feature type="transmembrane region" description="Helical" evidence="7">
    <location>
        <begin position="106"/>
        <end position="126"/>
    </location>
</feature>
<dbReference type="InterPro" id="IPR054152">
    <property type="entry name" value="YajR_YAM"/>
</dbReference>
<dbReference type="AlphaFoldDB" id="A0A1C7AF56"/>
<feature type="transmembrane region" description="Helical" evidence="7">
    <location>
        <begin position="169"/>
        <end position="194"/>
    </location>
</feature>
<dbReference type="Gene3D" id="1.20.1250.20">
    <property type="entry name" value="MFS general substrate transporter like domains"/>
    <property type="match status" value="1"/>
</dbReference>
<feature type="transmembrane region" description="Helical" evidence="7">
    <location>
        <begin position="253"/>
        <end position="271"/>
    </location>
</feature>
<dbReference type="InterPro" id="IPR050171">
    <property type="entry name" value="MFS_Transporters"/>
</dbReference>
<keyword evidence="3" id="KW-1003">Cell membrane</keyword>
<evidence type="ECO:0000256" key="7">
    <source>
        <dbReference type="SAM" id="Phobius"/>
    </source>
</evidence>
<feature type="transmembrane region" description="Helical" evidence="7">
    <location>
        <begin position="82"/>
        <end position="100"/>
    </location>
</feature>
<feature type="transmembrane region" description="Helical" evidence="7">
    <location>
        <begin position="16"/>
        <end position="41"/>
    </location>
</feature>
<evidence type="ECO:0000256" key="5">
    <source>
        <dbReference type="ARBA" id="ARBA00022989"/>
    </source>
</evidence>
<reference evidence="9 10" key="1">
    <citation type="submission" date="2015-08" db="EMBL/GenBank/DDBJ databases">
        <title>Complete genome sequence of Sulfurifustis variabilis.</title>
        <authorList>
            <person name="Miura A."/>
            <person name="Kojima H."/>
            <person name="Fukui M."/>
        </authorList>
    </citation>
    <scope>NUCLEOTIDE SEQUENCE [LARGE SCALE GENOMIC DNA]</scope>
    <source>
        <strain evidence="10">skN76</strain>
    </source>
</reference>
<dbReference type="GO" id="GO:0005886">
    <property type="term" value="C:plasma membrane"/>
    <property type="evidence" value="ECO:0007669"/>
    <property type="project" value="UniProtKB-SubCell"/>
</dbReference>
<evidence type="ECO:0000256" key="1">
    <source>
        <dbReference type="ARBA" id="ARBA00004651"/>
    </source>
</evidence>
<proteinExistence type="predicted"/>
<dbReference type="InterPro" id="IPR036259">
    <property type="entry name" value="MFS_trans_sf"/>
</dbReference>
<protein>
    <submittedName>
        <fullName evidence="9">MFS transporter</fullName>
    </submittedName>
</protein>
<evidence type="ECO:0000313" key="10">
    <source>
        <dbReference type="Proteomes" id="UP000218899"/>
    </source>
</evidence>
<keyword evidence="5 7" id="KW-1133">Transmembrane helix</keyword>
<dbReference type="OrthoDB" id="9764259at2"/>
<dbReference type="PROSITE" id="PS50850">
    <property type="entry name" value="MFS"/>
    <property type="match status" value="1"/>
</dbReference>
<dbReference type="SUPFAM" id="SSF103473">
    <property type="entry name" value="MFS general substrate transporter"/>
    <property type="match status" value="1"/>
</dbReference>
<dbReference type="PANTHER" id="PTHR23517">
    <property type="entry name" value="RESISTANCE PROTEIN MDTM, PUTATIVE-RELATED-RELATED"/>
    <property type="match status" value="1"/>
</dbReference>
<feature type="transmembrane region" description="Helical" evidence="7">
    <location>
        <begin position="283"/>
        <end position="301"/>
    </location>
</feature>
<feature type="transmembrane region" description="Helical" evidence="7">
    <location>
        <begin position="47"/>
        <end position="70"/>
    </location>
</feature>
<evidence type="ECO:0000256" key="4">
    <source>
        <dbReference type="ARBA" id="ARBA00022692"/>
    </source>
</evidence>
<keyword evidence="10" id="KW-1185">Reference proteome</keyword>
<evidence type="ECO:0000256" key="3">
    <source>
        <dbReference type="ARBA" id="ARBA00022475"/>
    </source>
</evidence>
<dbReference type="InterPro" id="IPR020846">
    <property type="entry name" value="MFS_dom"/>
</dbReference>
<dbReference type="EMBL" id="AP014936">
    <property type="protein sequence ID" value="BAU49878.1"/>
    <property type="molecule type" value="Genomic_DNA"/>
</dbReference>
<feature type="transmembrane region" description="Helical" evidence="7">
    <location>
        <begin position="138"/>
        <end position="157"/>
    </location>
</feature>
<dbReference type="Pfam" id="PF21987">
    <property type="entry name" value="YajR_YAM"/>
    <property type="match status" value="1"/>
</dbReference>
<evidence type="ECO:0000256" key="6">
    <source>
        <dbReference type="ARBA" id="ARBA00023136"/>
    </source>
</evidence>
<feature type="transmembrane region" description="Helical" evidence="7">
    <location>
        <begin position="370"/>
        <end position="390"/>
    </location>
</feature>
<accession>A0A1C7AF56</accession>
<dbReference type="CDD" id="cd17472">
    <property type="entry name" value="MFS_YajR_like"/>
    <property type="match status" value="1"/>
</dbReference>
<comment type="subcellular location">
    <subcellularLocation>
        <location evidence="1">Cell membrane</location>
        <topology evidence="1">Multi-pass membrane protein</topology>
    </subcellularLocation>
</comment>
<name>A0A1C7AF56_9GAMM</name>
<evidence type="ECO:0000313" key="9">
    <source>
        <dbReference type="EMBL" id="BAU49878.1"/>
    </source>
</evidence>
<feature type="transmembrane region" description="Helical" evidence="7">
    <location>
        <begin position="342"/>
        <end position="364"/>
    </location>
</feature>
<organism evidence="9 10">
    <name type="scientific">Sulfurifustis variabilis</name>
    <dbReference type="NCBI Taxonomy" id="1675686"/>
    <lineage>
        <taxon>Bacteria</taxon>
        <taxon>Pseudomonadati</taxon>
        <taxon>Pseudomonadota</taxon>
        <taxon>Gammaproteobacteria</taxon>
        <taxon>Acidiferrobacterales</taxon>
        <taxon>Acidiferrobacteraceae</taxon>
        <taxon>Sulfurifustis</taxon>
    </lineage>
</organism>
<dbReference type="Proteomes" id="UP000218899">
    <property type="component" value="Chromosome"/>
</dbReference>
<dbReference type="KEGG" id="sva:SVA_3331"/>
<dbReference type="InterPro" id="IPR011701">
    <property type="entry name" value="MFS"/>
</dbReference>
<sequence length="458" mass="47539">MRPRARPLTPLERRSVAGLAGIFATRLLGLFLILPVFALYAEGLSGYTPFLAGLALGVYGLTQAFLQIPFGMLSDRLGRKPVIAVGLLLFAVGSAIAALADSIAGVIVGRALQGAGAISAAVVALVADLTREEVRTKAMAIIGITVGASFLGSLLLGPALDSVIGVPGIFWLTAGLAGVGLAVLFGTVPTPTAGPPAGSRRPVRAEFLLVLRDPALLRLDIGIFVLHAVLTATFVVLPMTLVRYAGLPGERHWSVYLPLMLASVVFLFPLIAAGERPRGFRPVFAGSVLALALAQGALYLGHSELPYLLAALFLFFTGFNVLEASLPSLISRTAPSTAKGAAIGIYSTFQFFGAFVGGAAAGWMHGRFGLASVYAGAGALLAVWFLVAVFTPPPARLTTRTLQVGRRAPAEARDLASRLAAIPGVAEATVIADEGVAYLKVDDTALDDAALERYSTPA</sequence>
<gene>
    <name evidence="9" type="ORF">SVA_3331</name>
</gene>